<evidence type="ECO:0000313" key="3">
    <source>
        <dbReference type="Proteomes" id="UP000246114"/>
    </source>
</evidence>
<feature type="region of interest" description="Disordered" evidence="1">
    <location>
        <begin position="121"/>
        <end position="141"/>
    </location>
</feature>
<dbReference type="EMBL" id="QAMZ01000053">
    <property type="protein sequence ID" value="PWL51760.1"/>
    <property type="molecule type" value="Genomic_DNA"/>
</dbReference>
<evidence type="ECO:0000313" key="2">
    <source>
        <dbReference type="EMBL" id="PWL51760.1"/>
    </source>
</evidence>
<protein>
    <submittedName>
        <fullName evidence="2">Uncharacterized protein</fullName>
    </submittedName>
</protein>
<dbReference type="Proteomes" id="UP000246114">
    <property type="component" value="Unassembled WGS sequence"/>
</dbReference>
<dbReference type="AlphaFoldDB" id="A0A316MH43"/>
<reference evidence="2 3" key="1">
    <citation type="submission" date="2018-03" db="EMBL/GenBank/DDBJ databases">
        <title>The uncultured portion of the human microbiome is neutrally assembled.</title>
        <authorList>
            <person name="Jeraldo P."/>
            <person name="Boardman L."/>
            <person name="White B.A."/>
            <person name="Nelson H."/>
            <person name="Goldenfeld N."/>
            <person name="Chia N."/>
        </authorList>
    </citation>
    <scope>NUCLEOTIDE SEQUENCE [LARGE SCALE GENOMIC DNA]</scope>
    <source>
        <strain evidence="2">CIM:MAG 903</strain>
    </source>
</reference>
<gene>
    <name evidence="2" type="ORF">DBY38_12505</name>
</gene>
<name>A0A316MH43_9CLOT</name>
<accession>A0A316MH43</accession>
<sequence length="141" mass="16031">MVTSIEELRNKKYIEIELPGWNAGEKFICKVQRVNILNLASKGKIPNPLMSSVSKVFRNDLPDVNKEGGLKEMCELADLFAENMMVEPTFKEVEEAIGLTDEQRVYFYNFGIRGPEVLESFRRKPESTGASKNGEDIQREA</sequence>
<proteinExistence type="predicted"/>
<comment type="caution">
    <text evidence="2">The sequence shown here is derived from an EMBL/GenBank/DDBJ whole genome shotgun (WGS) entry which is preliminary data.</text>
</comment>
<evidence type="ECO:0000256" key="1">
    <source>
        <dbReference type="SAM" id="MobiDB-lite"/>
    </source>
</evidence>
<organism evidence="2 3">
    <name type="scientific">Clostridium cadaveris</name>
    <dbReference type="NCBI Taxonomy" id="1529"/>
    <lineage>
        <taxon>Bacteria</taxon>
        <taxon>Bacillati</taxon>
        <taxon>Bacillota</taxon>
        <taxon>Clostridia</taxon>
        <taxon>Eubacteriales</taxon>
        <taxon>Clostridiaceae</taxon>
        <taxon>Clostridium</taxon>
    </lineage>
</organism>